<sequence length="424" mass="47890">MDKGRASKTYKFGDRSSSDIIVRLRNREGRPEWIYCHSLILKEKSKFFADQLSRLESTNCIEVQCSESDYDHHVKLLKLLYVRADHLLLDSWDSIRTALGVLQAAVSLCCEEISQSCIQYLEAVPWEDKEEEEILKAVSGLGSLAMPILARIQPVNLNATKNVFISAIQVATSIGGSYPPLCDGLKTSAQEQVEYMLVEDEDMPLVTADEEVRSEIKIGLSKIFSAFLQELSSVEAAENEVMRSLLDLEWMCNMLLKMDLLKDFVFIWVENSYNVLGVVQDIKFDSIMWGVKVKLIEVTGKVLEAVGYGNVVLPAPIRVQLLKIWLPFIRKMKPLLDSIGTEEVGFPYKMDDDLCQGIEGAIISLVLALPSNDQADILVEWMQTQPLRYPDLSEAFEIWCYRTKSAKRRLLVGFDNANNATVSL</sequence>
<evidence type="ECO:0000256" key="3">
    <source>
        <dbReference type="ARBA" id="ARBA00022786"/>
    </source>
</evidence>
<reference evidence="5 6" key="1">
    <citation type="submission" date="2020-10" db="EMBL/GenBank/DDBJ databases">
        <title>The Coptis chinensis genome and diversification of protoberbering-type alkaloids.</title>
        <authorList>
            <person name="Wang B."/>
            <person name="Shu S."/>
            <person name="Song C."/>
            <person name="Liu Y."/>
        </authorList>
    </citation>
    <scope>NUCLEOTIDE SEQUENCE [LARGE SCALE GENOMIC DNA]</scope>
    <source>
        <strain evidence="5">HL-2020</strain>
        <tissue evidence="5">Leaf</tissue>
    </source>
</reference>
<dbReference type="GO" id="GO:0016567">
    <property type="term" value="P:protein ubiquitination"/>
    <property type="evidence" value="ECO:0007669"/>
    <property type="project" value="UniProtKB-UniPathway"/>
</dbReference>
<evidence type="ECO:0000256" key="2">
    <source>
        <dbReference type="ARBA" id="ARBA00004906"/>
    </source>
</evidence>
<accession>A0A835IHB4</accession>
<protein>
    <recommendedName>
        <fullName evidence="4">At3g05675-like ankyrin-like domain-containing protein</fullName>
    </recommendedName>
</protein>
<gene>
    <name evidence="5" type="ORF">IFM89_029691</name>
</gene>
<dbReference type="OrthoDB" id="1878759at2759"/>
<dbReference type="Proteomes" id="UP000631114">
    <property type="component" value="Unassembled WGS sequence"/>
</dbReference>
<evidence type="ECO:0000313" key="6">
    <source>
        <dbReference type="Proteomes" id="UP000631114"/>
    </source>
</evidence>
<comment type="caution">
    <text evidence="5">The sequence shown here is derived from an EMBL/GenBank/DDBJ whole genome shotgun (WGS) entry which is preliminary data.</text>
</comment>
<dbReference type="PANTHER" id="PTHR31060">
    <property type="entry name" value="OSJNBA0011J08.25 PROTEIN-RELATED"/>
    <property type="match status" value="1"/>
</dbReference>
<evidence type="ECO:0000259" key="4">
    <source>
        <dbReference type="Pfam" id="PF25553"/>
    </source>
</evidence>
<dbReference type="EMBL" id="JADFTS010000003">
    <property type="protein sequence ID" value="KAF9616437.1"/>
    <property type="molecule type" value="Genomic_DNA"/>
</dbReference>
<dbReference type="PANTHER" id="PTHR31060:SF7">
    <property type="entry name" value="OS06G0129200 PROTEIN"/>
    <property type="match status" value="1"/>
</dbReference>
<comment type="function">
    <text evidence="1">May act as a substrate-specific adapter of an E3 ubiquitin-protein ligase complex (CUL3-RBX1-BTB) which mediates the ubiquitination and subsequent proteasomal degradation of target proteins.</text>
</comment>
<comment type="pathway">
    <text evidence="2">Protein modification; protein ubiquitination.</text>
</comment>
<organism evidence="5 6">
    <name type="scientific">Coptis chinensis</name>
    <dbReference type="NCBI Taxonomy" id="261450"/>
    <lineage>
        <taxon>Eukaryota</taxon>
        <taxon>Viridiplantae</taxon>
        <taxon>Streptophyta</taxon>
        <taxon>Embryophyta</taxon>
        <taxon>Tracheophyta</taxon>
        <taxon>Spermatophyta</taxon>
        <taxon>Magnoliopsida</taxon>
        <taxon>Ranunculales</taxon>
        <taxon>Ranunculaceae</taxon>
        <taxon>Coptidoideae</taxon>
        <taxon>Coptis</taxon>
    </lineage>
</organism>
<dbReference type="InterPro" id="IPR011333">
    <property type="entry name" value="SKP1/BTB/POZ_sf"/>
</dbReference>
<dbReference type="SUPFAM" id="SSF54695">
    <property type="entry name" value="POZ domain"/>
    <property type="match status" value="1"/>
</dbReference>
<dbReference type="Gene3D" id="3.30.710.10">
    <property type="entry name" value="Potassium Channel Kv1.1, Chain A"/>
    <property type="match status" value="1"/>
</dbReference>
<keyword evidence="3" id="KW-0833">Ubl conjugation pathway</keyword>
<keyword evidence="6" id="KW-1185">Reference proteome</keyword>
<dbReference type="Pfam" id="PF25553">
    <property type="entry name" value="BTB-POZ_ANK-like"/>
    <property type="match status" value="1"/>
</dbReference>
<evidence type="ECO:0000256" key="1">
    <source>
        <dbReference type="ARBA" id="ARBA00002668"/>
    </source>
</evidence>
<evidence type="ECO:0000313" key="5">
    <source>
        <dbReference type="EMBL" id="KAF9616437.1"/>
    </source>
</evidence>
<proteinExistence type="predicted"/>
<dbReference type="InterPro" id="IPR038920">
    <property type="entry name" value="At3g05675-like"/>
</dbReference>
<name>A0A835IHB4_9MAGN</name>
<dbReference type="UniPathway" id="UPA00143"/>
<dbReference type="InterPro" id="IPR058039">
    <property type="entry name" value="At3g05675-like_ankyrin"/>
</dbReference>
<dbReference type="AlphaFoldDB" id="A0A835IHB4"/>
<feature type="domain" description="At3g05675-like ankyrin-like" evidence="4">
    <location>
        <begin position="239"/>
        <end position="403"/>
    </location>
</feature>